<feature type="domain" description="ABC transmembrane type-1" evidence="6">
    <location>
        <begin position="258"/>
        <end position="446"/>
    </location>
</feature>
<keyword evidence="5" id="KW-0813">Transport</keyword>
<dbReference type="InterPro" id="IPR035906">
    <property type="entry name" value="MetI-like_sf"/>
</dbReference>
<keyword evidence="4 5" id="KW-0472">Membrane</keyword>
<dbReference type="PROSITE" id="PS50928">
    <property type="entry name" value="ABC_TM1"/>
    <property type="match status" value="1"/>
</dbReference>
<gene>
    <name evidence="7" type="ORF">ENU78_04275</name>
</gene>
<evidence type="ECO:0000256" key="2">
    <source>
        <dbReference type="ARBA" id="ARBA00022692"/>
    </source>
</evidence>
<dbReference type="SUPFAM" id="SSF161098">
    <property type="entry name" value="MetI-like"/>
    <property type="match status" value="1"/>
</dbReference>
<comment type="subcellular location">
    <subcellularLocation>
        <location evidence="1 5">Cell membrane</location>
        <topology evidence="1 5">Multi-pass membrane protein</topology>
    </subcellularLocation>
</comment>
<name>A0A7C3PQS0_DICTH</name>
<feature type="transmembrane region" description="Helical" evidence="5">
    <location>
        <begin position="26"/>
        <end position="44"/>
    </location>
</feature>
<feature type="transmembrane region" description="Helical" evidence="5">
    <location>
        <begin position="424"/>
        <end position="449"/>
    </location>
</feature>
<proteinExistence type="inferred from homology"/>
<evidence type="ECO:0000256" key="1">
    <source>
        <dbReference type="ARBA" id="ARBA00004651"/>
    </source>
</evidence>
<dbReference type="AlphaFoldDB" id="A0A7C3PQS0"/>
<dbReference type="InterPro" id="IPR000515">
    <property type="entry name" value="MetI-like"/>
</dbReference>
<organism evidence="7">
    <name type="scientific">Dictyoglomus thermophilum</name>
    <dbReference type="NCBI Taxonomy" id="14"/>
    <lineage>
        <taxon>Bacteria</taxon>
        <taxon>Pseudomonadati</taxon>
        <taxon>Dictyoglomota</taxon>
        <taxon>Dictyoglomia</taxon>
        <taxon>Dictyoglomales</taxon>
        <taxon>Dictyoglomaceae</taxon>
        <taxon>Dictyoglomus</taxon>
    </lineage>
</organism>
<dbReference type="PANTHER" id="PTHR43839">
    <property type="entry name" value="OPPC IN A BINDING PROTEIN-DEPENDENT TRANSPORT SYSTEM"/>
    <property type="match status" value="1"/>
</dbReference>
<feature type="transmembrane region" description="Helical" evidence="5">
    <location>
        <begin position="258"/>
        <end position="282"/>
    </location>
</feature>
<keyword evidence="3 5" id="KW-1133">Transmembrane helix</keyword>
<dbReference type="PANTHER" id="PTHR43839:SF1">
    <property type="entry name" value="OPPC IN A BINDING PROTEIN-DEPENDENT TRANSPORT SYSTEM"/>
    <property type="match status" value="1"/>
</dbReference>
<sequence>MDNMEFTSSYSIKGIFREILRYKTGVFSLLIFAILILMSIYAYLSMPYEKAKELWNDSQAWLKYPRNAIPTWLAFFSGKNLPKNIYLKEPKEEIISDNPKVIRYTYNIDYTYDDFPSEFNIFLNSSFKENPPNLKIYWINPYGDRILLAEKTQRADKDIFYIGNEFSIEQKFTDYYKEKLGFYPTFPITIMKGLFGDIETQQVKKGTYRLEIEVQFGDKSDTIQIEPIIYGKVYGVAGTDHLRRPLELGILYGTPIDLAFGLGASLSITIIQLILATISGWYGGWVDNIIQRLTEIYMLLPFLPLMIMISLFYKLTIWQLLIVLIILSIFGSGIKTQRAMVLQVKTLPYIEAAKTYGASNMRIVFLYIIPKILPPVIPGLIISIPAYIFLEAILSLFGVLDPTEPTLGRIIEEAFQNGALYKGFYYWVIEPSLIIVLLAVSFALLGFVIDRIVNPRLKEV</sequence>
<feature type="transmembrane region" description="Helical" evidence="5">
    <location>
        <begin position="302"/>
        <end position="330"/>
    </location>
</feature>
<comment type="caution">
    <text evidence="7">The sequence shown here is derived from an EMBL/GenBank/DDBJ whole genome shotgun (WGS) entry which is preliminary data.</text>
</comment>
<dbReference type="CDD" id="cd06261">
    <property type="entry name" value="TM_PBP2"/>
    <property type="match status" value="1"/>
</dbReference>
<keyword evidence="2 5" id="KW-0812">Transmembrane</keyword>
<protein>
    <submittedName>
        <fullName evidence="7">ABC transporter permease</fullName>
    </submittedName>
</protein>
<evidence type="ECO:0000256" key="4">
    <source>
        <dbReference type="ARBA" id="ARBA00023136"/>
    </source>
</evidence>
<reference evidence="7" key="1">
    <citation type="journal article" date="2020" name="mSystems">
        <title>Genome- and Community-Level Interaction Insights into Carbon Utilization and Element Cycling Functions of Hydrothermarchaeota in Hydrothermal Sediment.</title>
        <authorList>
            <person name="Zhou Z."/>
            <person name="Liu Y."/>
            <person name="Xu W."/>
            <person name="Pan J."/>
            <person name="Luo Z.H."/>
            <person name="Li M."/>
        </authorList>
    </citation>
    <scope>NUCLEOTIDE SEQUENCE [LARGE SCALE GENOMIC DNA]</scope>
    <source>
        <strain evidence="7">SpSt-70</strain>
    </source>
</reference>
<feature type="transmembrane region" description="Helical" evidence="5">
    <location>
        <begin position="364"/>
        <end position="390"/>
    </location>
</feature>
<dbReference type="Gene3D" id="1.10.3720.10">
    <property type="entry name" value="MetI-like"/>
    <property type="match status" value="1"/>
</dbReference>
<evidence type="ECO:0000256" key="3">
    <source>
        <dbReference type="ARBA" id="ARBA00022989"/>
    </source>
</evidence>
<evidence type="ECO:0000256" key="5">
    <source>
        <dbReference type="RuleBase" id="RU363032"/>
    </source>
</evidence>
<dbReference type="GO" id="GO:0005886">
    <property type="term" value="C:plasma membrane"/>
    <property type="evidence" value="ECO:0007669"/>
    <property type="project" value="UniProtKB-SubCell"/>
</dbReference>
<dbReference type="EMBL" id="DTDV01000012">
    <property type="protein sequence ID" value="HGK23653.1"/>
    <property type="molecule type" value="Genomic_DNA"/>
</dbReference>
<comment type="similarity">
    <text evidence="5">Belongs to the binding-protein-dependent transport system permease family.</text>
</comment>
<evidence type="ECO:0000259" key="6">
    <source>
        <dbReference type="PROSITE" id="PS50928"/>
    </source>
</evidence>
<accession>A0A7C3PQS0</accession>
<dbReference type="Pfam" id="PF00528">
    <property type="entry name" value="BPD_transp_1"/>
    <property type="match status" value="1"/>
</dbReference>
<dbReference type="GO" id="GO:0055085">
    <property type="term" value="P:transmembrane transport"/>
    <property type="evidence" value="ECO:0007669"/>
    <property type="project" value="InterPro"/>
</dbReference>
<evidence type="ECO:0000313" key="7">
    <source>
        <dbReference type="EMBL" id="HGK23653.1"/>
    </source>
</evidence>